<dbReference type="GO" id="GO:0005739">
    <property type="term" value="C:mitochondrion"/>
    <property type="evidence" value="ECO:0007669"/>
    <property type="project" value="TreeGrafter"/>
</dbReference>
<feature type="region of interest" description="Disordered" evidence="2">
    <location>
        <begin position="608"/>
        <end position="646"/>
    </location>
</feature>
<evidence type="ECO:0000256" key="1">
    <source>
        <dbReference type="ARBA" id="ARBA00012261"/>
    </source>
</evidence>
<dbReference type="Pfam" id="PF00551">
    <property type="entry name" value="Formyl_trans_N"/>
    <property type="match status" value="1"/>
</dbReference>
<evidence type="ECO:0000259" key="3">
    <source>
        <dbReference type="Pfam" id="PF00551"/>
    </source>
</evidence>
<accession>A0A1L7X5X6</accession>
<dbReference type="CDD" id="cd08646">
    <property type="entry name" value="FMT_core_Met-tRNA-FMT_N"/>
    <property type="match status" value="1"/>
</dbReference>
<dbReference type="PANTHER" id="PTHR11138:SF5">
    <property type="entry name" value="METHIONYL-TRNA FORMYLTRANSFERASE, MITOCHONDRIAL"/>
    <property type="match status" value="1"/>
</dbReference>
<dbReference type="STRING" id="576137.A0A1L7X5X6"/>
<proteinExistence type="predicted"/>
<evidence type="ECO:0000313" key="5">
    <source>
        <dbReference type="Proteomes" id="UP000184330"/>
    </source>
</evidence>
<feature type="compositionally biased region" description="Basic and acidic residues" evidence="2">
    <location>
        <begin position="635"/>
        <end position="646"/>
    </location>
</feature>
<feature type="region of interest" description="Disordered" evidence="2">
    <location>
        <begin position="335"/>
        <end position="360"/>
    </location>
</feature>
<feature type="compositionally biased region" description="Basic and acidic residues" evidence="2">
    <location>
        <begin position="608"/>
        <end position="622"/>
    </location>
</feature>
<dbReference type="PANTHER" id="PTHR11138">
    <property type="entry name" value="METHIONYL-TRNA FORMYLTRANSFERASE"/>
    <property type="match status" value="1"/>
</dbReference>
<feature type="region of interest" description="Disordered" evidence="2">
    <location>
        <begin position="565"/>
        <end position="584"/>
    </location>
</feature>
<keyword evidence="5" id="KW-1185">Reference proteome</keyword>
<dbReference type="EMBL" id="FJOG01000016">
    <property type="protein sequence ID" value="CZR60423.1"/>
    <property type="molecule type" value="Genomic_DNA"/>
</dbReference>
<dbReference type="OrthoDB" id="10268103at2759"/>
<feature type="domain" description="Formyl transferase N-terminal" evidence="3">
    <location>
        <begin position="38"/>
        <end position="200"/>
    </location>
</feature>
<reference evidence="4 5" key="1">
    <citation type="submission" date="2016-03" db="EMBL/GenBank/DDBJ databases">
        <authorList>
            <person name="Ploux O."/>
        </authorList>
    </citation>
    <scope>NUCLEOTIDE SEQUENCE [LARGE SCALE GENOMIC DNA]</scope>
    <source>
        <strain evidence="4 5">UAMH 11012</strain>
    </source>
</reference>
<dbReference type="InterPro" id="IPR036477">
    <property type="entry name" value="Formyl_transf_N_sf"/>
</dbReference>
<sequence>MVSLLLFRRGWRISKNSSTLLCRSRSYTTPRKVSKPLRILFCGSDDFSVASLQALHSLSQDVPSLIRSIDVMCRPPKPVGRGMKILQQVPLFHAAEALGLQIHQRDTFSGWDIPMPDGENINLMIAVSFGLFVPPRIIRAAEYGGLNIHPSMLPNHRGSAPLQRMIIYGTKSTGITLQTLDDKKFDHGMILAQKRVRIPSPNSITYPELLEYMTPQAAEVLVAGIQNQVYVPPLIDVGQGTYESNLSPDQLIHAPKILKEDRHINWLRDDAVMRITRRHRALGPMYSMLHVDKDEVRRFVFHDFEVVDRPAAVAEMVSKWRTGRWFVNNSKRMTTSKDISGNQESIHDGSSLPSLTTADGKRVSNETEKELLAAWQASGKGARSQNDETAFASFLAFREKRLSQGATDIPPKQSVFHMIDEASSGDKVPIFYVEDGEAIIVAIKDAGLRIKEITVEGDKRKPASAAMRRYRKRGMWKLQFRPMSDGTYRWFAEHNPAFSSDREREKHYQWRESLSQDRKEDEEDREIWFQIREDKRRENDLRRQRKERASGNWKEELKVVKEQKRLKRRAAENEEKEREKIKEDLKRDDWSPLLLERHREFFPEAAVEARQERLREREEKHRQMVKKTQGAEEESNGKDEEKGKET</sequence>
<organism evidence="4 5">
    <name type="scientific">Phialocephala subalpina</name>
    <dbReference type="NCBI Taxonomy" id="576137"/>
    <lineage>
        <taxon>Eukaryota</taxon>
        <taxon>Fungi</taxon>
        <taxon>Dikarya</taxon>
        <taxon>Ascomycota</taxon>
        <taxon>Pezizomycotina</taxon>
        <taxon>Leotiomycetes</taxon>
        <taxon>Helotiales</taxon>
        <taxon>Mollisiaceae</taxon>
        <taxon>Phialocephala</taxon>
        <taxon>Phialocephala fortinii species complex</taxon>
    </lineage>
</organism>
<dbReference type="Gene3D" id="3.40.50.12230">
    <property type="match status" value="1"/>
</dbReference>
<dbReference type="GO" id="GO:0004479">
    <property type="term" value="F:methionyl-tRNA formyltransferase activity"/>
    <property type="evidence" value="ECO:0007669"/>
    <property type="project" value="UniProtKB-EC"/>
</dbReference>
<dbReference type="InterPro" id="IPR002376">
    <property type="entry name" value="Formyl_transf_N"/>
</dbReference>
<dbReference type="SUPFAM" id="SSF53328">
    <property type="entry name" value="Formyltransferase"/>
    <property type="match status" value="1"/>
</dbReference>
<feature type="compositionally biased region" description="Polar residues" evidence="2">
    <location>
        <begin position="335"/>
        <end position="344"/>
    </location>
</feature>
<dbReference type="Proteomes" id="UP000184330">
    <property type="component" value="Unassembled WGS sequence"/>
</dbReference>
<dbReference type="AlphaFoldDB" id="A0A1L7X5X6"/>
<protein>
    <recommendedName>
        <fullName evidence="1">methionyl-tRNA formyltransferase</fullName>
        <ecNumber evidence="1">2.1.2.9</ecNumber>
    </recommendedName>
</protein>
<dbReference type="EC" id="2.1.2.9" evidence="1"/>
<evidence type="ECO:0000256" key="2">
    <source>
        <dbReference type="SAM" id="MobiDB-lite"/>
    </source>
</evidence>
<dbReference type="InterPro" id="IPR041711">
    <property type="entry name" value="Met-tRNA-FMT_N"/>
</dbReference>
<name>A0A1L7X5X6_9HELO</name>
<evidence type="ECO:0000313" key="4">
    <source>
        <dbReference type="EMBL" id="CZR60423.1"/>
    </source>
</evidence>
<gene>
    <name evidence="4" type="ORF">PAC_10319</name>
</gene>